<protein>
    <recommendedName>
        <fullName evidence="4">DUF4345 domain-containing protein</fullName>
    </recommendedName>
</protein>
<keyword evidence="3" id="KW-1185">Reference proteome</keyword>
<feature type="transmembrane region" description="Helical" evidence="1">
    <location>
        <begin position="14"/>
        <end position="33"/>
    </location>
</feature>
<evidence type="ECO:0000256" key="1">
    <source>
        <dbReference type="SAM" id="Phobius"/>
    </source>
</evidence>
<reference evidence="2 3" key="1">
    <citation type="submission" date="2020-05" db="EMBL/GenBank/DDBJ databases">
        <title>Aquincola sp. isolate from soil.</title>
        <authorList>
            <person name="Han J."/>
            <person name="Kim D.-U."/>
        </authorList>
    </citation>
    <scope>NUCLEOTIDE SEQUENCE [LARGE SCALE GENOMIC DNA]</scope>
    <source>
        <strain evidence="2 3">S2</strain>
    </source>
</reference>
<dbReference type="RefSeq" id="WP_173126757.1">
    <property type="nucleotide sequence ID" value="NZ_JABRWJ010000006.1"/>
</dbReference>
<dbReference type="Proteomes" id="UP000737171">
    <property type="component" value="Unassembled WGS sequence"/>
</dbReference>
<feature type="transmembrane region" description="Helical" evidence="1">
    <location>
        <begin position="108"/>
        <end position="129"/>
    </location>
</feature>
<evidence type="ECO:0000313" key="2">
    <source>
        <dbReference type="EMBL" id="NRF69592.1"/>
    </source>
</evidence>
<keyword evidence="1" id="KW-0812">Transmembrane</keyword>
<keyword evidence="1" id="KW-0472">Membrane</keyword>
<comment type="caution">
    <text evidence="2">The sequence shown here is derived from an EMBL/GenBank/DDBJ whole genome shotgun (WGS) entry which is preliminary data.</text>
</comment>
<evidence type="ECO:0000313" key="3">
    <source>
        <dbReference type="Proteomes" id="UP000737171"/>
    </source>
</evidence>
<evidence type="ECO:0008006" key="4">
    <source>
        <dbReference type="Google" id="ProtNLM"/>
    </source>
</evidence>
<gene>
    <name evidence="2" type="ORF">HLB44_21550</name>
</gene>
<organism evidence="2 3">
    <name type="scientific">Pseudaquabacterium terrae</name>
    <dbReference type="NCBI Taxonomy" id="2732868"/>
    <lineage>
        <taxon>Bacteria</taxon>
        <taxon>Pseudomonadati</taxon>
        <taxon>Pseudomonadota</taxon>
        <taxon>Betaproteobacteria</taxon>
        <taxon>Burkholderiales</taxon>
        <taxon>Sphaerotilaceae</taxon>
        <taxon>Pseudaquabacterium</taxon>
    </lineage>
</organism>
<sequence>MNTHRSLSSHAPQALRVLLAGGLLANGAAMLAAPATWYRSVPGVEFTGPFNPHFVRDIGAAYATAALGLAWRAWRGPIAAPAAQLGALFLLLHAAIHVGETLAGICGWRTLLADVPGVIVPAALALGLAGGRR</sequence>
<name>A0ABX2ELY9_9BURK</name>
<feature type="transmembrane region" description="Helical" evidence="1">
    <location>
        <begin position="53"/>
        <end position="71"/>
    </location>
</feature>
<feature type="transmembrane region" description="Helical" evidence="1">
    <location>
        <begin position="78"/>
        <end position="96"/>
    </location>
</feature>
<keyword evidence="1" id="KW-1133">Transmembrane helix</keyword>
<accession>A0ABX2ELY9</accession>
<dbReference type="EMBL" id="JABRWJ010000006">
    <property type="protein sequence ID" value="NRF69592.1"/>
    <property type="molecule type" value="Genomic_DNA"/>
</dbReference>
<proteinExistence type="predicted"/>